<evidence type="ECO:0000313" key="13">
    <source>
        <dbReference type="Proteomes" id="UP000314011"/>
    </source>
</evidence>
<dbReference type="InterPro" id="IPR012340">
    <property type="entry name" value="NA-bd_OB-fold"/>
</dbReference>
<keyword evidence="2 10" id="KW-0349">Heme</keyword>
<dbReference type="GO" id="GO:0005886">
    <property type="term" value="C:plasma membrane"/>
    <property type="evidence" value="ECO:0007669"/>
    <property type="project" value="UniProtKB-SubCell"/>
</dbReference>
<evidence type="ECO:0000313" key="12">
    <source>
        <dbReference type="EMBL" id="TNY32293.1"/>
    </source>
</evidence>
<feature type="topological domain" description="Cytoplasmic" evidence="10">
    <location>
        <begin position="1"/>
        <end position="9"/>
    </location>
</feature>
<dbReference type="RefSeq" id="WP_140192972.1">
    <property type="nucleotide sequence ID" value="NZ_CP065915.1"/>
</dbReference>
<keyword evidence="8 10" id="KW-0408">Iron</keyword>
<dbReference type="EMBL" id="VFFF01000001">
    <property type="protein sequence ID" value="TNY32293.1"/>
    <property type="molecule type" value="Genomic_DNA"/>
</dbReference>
<gene>
    <name evidence="10 12" type="primary">ccmE</name>
    <name evidence="10" type="synonym">cycJ</name>
    <name evidence="12" type="ORF">FHY64_03070</name>
</gene>
<dbReference type="GO" id="GO:0020037">
    <property type="term" value="F:heme binding"/>
    <property type="evidence" value="ECO:0007669"/>
    <property type="project" value="InterPro"/>
</dbReference>
<dbReference type="InterPro" id="IPR036127">
    <property type="entry name" value="CcmE-like_sf"/>
</dbReference>
<evidence type="ECO:0000256" key="8">
    <source>
        <dbReference type="ARBA" id="ARBA00023004"/>
    </source>
</evidence>
<feature type="topological domain" description="Extracellular" evidence="10">
    <location>
        <begin position="31"/>
        <end position="150"/>
    </location>
</feature>
<organism evidence="12 13">
    <name type="scientific">Pelagovum pacificum</name>
    <dbReference type="NCBI Taxonomy" id="2588711"/>
    <lineage>
        <taxon>Bacteria</taxon>
        <taxon>Pseudomonadati</taxon>
        <taxon>Pseudomonadota</taxon>
        <taxon>Alphaproteobacteria</taxon>
        <taxon>Rhodobacterales</taxon>
        <taxon>Paracoccaceae</taxon>
        <taxon>Pelagovum</taxon>
    </lineage>
</organism>
<comment type="function">
    <text evidence="10">Heme chaperone required for the biogenesis of c-type cytochromes. Transiently binds heme delivered by CcmC and transfers the heme to apo-cytochromes in a process facilitated by CcmF and CcmH.</text>
</comment>
<name>A0A5C5GC23_9RHOB</name>
<evidence type="ECO:0000256" key="10">
    <source>
        <dbReference type="HAMAP-Rule" id="MF_01959"/>
    </source>
</evidence>
<dbReference type="AlphaFoldDB" id="A0A5C5GC23"/>
<evidence type="ECO:0000256" key="7">
    <source>
        <dbReference type="ARBA" id="ARBA00022989"/>
    </source>
</evidence>
<dbReference type="NCBIfam" id="NF009731">
    <property type="entry name" value="PRK13254.1-5"/>
    <property type="match status" value="1"/>
</dbReference>
<feature type="binding site" description="axial binding residue" evidence="10 11">
    <location>
        <position position="127"/>
    </location>
    <ligand>
        <name>heme</name>
        <dbReference type="ChEBI" id="CHEBI:30413"/>
    </ligand>
    <ligandPart>
        <name>Fe</name>
        <dbReference type="ChEBI" id="CHEBI:18248"/>
    </ligandPart>
</feature>
<sequence>MRSLKKKRRVQVIVLTFVALAGATALIGYGMRDGINFFRAPSEVVAAPPESEEVFRLGGLVVEGSLVRDEGETVRFEVSDGGATIPVVYTGILPDLFEENQGMIGQGRYVDGTFEAQEILAKHDENYEPKEIREALEGARGATNGEAVTN</sequence>
<comment type="caution">
    <text evidence="12">The sequence shown here is derived from an EMBL/GenBank/DDBJ whole genome shotgun (WGS) entry which is preliminary data.</text>
</comment>
<keyword evidence="10" id="KW-1003">Cell membrane</keyword>
<evidence type="ECO:0000256" key="5">
    <source>
        <dbReference type="ARBA" id="ARBA00022748"/>
    </source>
</evidence>
<dbReference type="OrthoDB" id="9793584at2"/>
<keyword evidence="5 10" id="KW-0201">Cytochrome c-type biogenesis</keyword>
<dbReference type="Pfam" id="PF03100">
    <property type="entry name" value="CcmE"/>
    <property type="match status" value="1"/>
</dbReference>
<dbReference type="GO" id="GO:0046872">
    <property type="term" value="F:metal ion binding"/>
    <property type="evidence" value="ECO:0007669"/>
    <property type="project" value="UniProtKB-KW"/>
</dbReference>
<dbReference type="PANTHER" id="PTHR34128">
    <property type="entry name" value="CYTOCHROME C-TYPE BIOGENESIS PROTEIN CCME HOMOLOG, MITOCHONDRIAL"/>
    <property type="match status" value="1"/>
</dbReference>
<comment type="subcellular location">
    <subcellularLocation>
        <location evidence="10">Cell membrane</location>
        <topology evidence="10">Single-pass type II membrane protein</topology>
    </subcellularLocation>
    <subcellularLocation>
        <location evidence="1">Membrane</location>
    </subcellularLocation>
</comment>
<keyword evidence="3 10" id="KW-0812">Transmembrane</keyword>
<reference evidence="12 13" key="1">
    <citation type="submission" date="2019-06" db="EMBL/GenBank/DDBJ databases">
        <title>Genome of new Rhodobacteraceae sp. SM1903.</title>
        <authorList>
            <person name="Ren X."/>
        </authorList>
    </citation>
    <scope>NUCLEOTIDE SEQUENCE [LARGE SCALE GENOMIC DNA]</scope>
    <source>
        <strain evidence="12 13">SM1903</strain>
    </source>
</reference>
<dbReference type="PANTHER" id="PTHR34128:SF2">
    <property type="entry name" value="CYTOCHROME C-TYPE BIOGENESIS PROTEIN CCME HOMOLOG, MITOCHONDRIAL"/>
    <property type="match status" value="1"/>
</dbReference>
<dbReference type="GO" id="GO:0017003">
    <property type="term" value="P:protein-heme linkage"/>
    <property type="evidence" value="ECO:0007669"/>
    <property type="project" value="UniProtKB-UniRule"/>
</dbReference>
<evidence type="ECO:0000256" key="4">
    <source>
        <dbReference type="ARBA" id="ARBA00022723"/>
    </source>
</evidence>
<dbReference type="Proteomes" id="UP000314011">
    <property type="component" value="Unassembled WGS sequence"/>
</dbReference>
<evidence type="ECO:0000256" key="3">
    <source>
        <dbReference type="ARBA" id="ARBA00022692"/>
    </source>
</evidence>
<keyword evidence="9 10" id="KW-0472">Membrane</keyword>
<evidence type="ECO:0000256" key="11">
    <source>
        <dbReference type="PIRSR" id="PIRSR604329-50"/>
    </source>
</evidence>
<dbReference type="GO" id="GO:0017004">
    <property type="term" value="P:cytochrome complex assembly"/>
    <property type="evidence" value="ECO:0007669"/>
    <property type="project" value="UniProtKB-KW"/>
</dbReference>
<keyword evidence="13" id="KW-1185">Reference proteome</keyword>
<dbReference type="SUPFAM" id="SSF82093">
    <property type="entry name" value="Heme chaperone CcmE"/>
    <property type="match status" value="1"/>
</dbReference>
<dbReference type="NCBIfam" id="NF009727">
    <property type="entry name" value="PRK13254.1-1"/>
    <property type="match status" value="1"/>
</dbReference>
<dbReference type="InterPro" id="IPR004329">
    <property type="entry name" value="CcmE"/>
</dbReference>
<comment type="similarity">
    <text evidence="10">Belongs to the CcmE/CycJ family.</text>
</comment>
<keyword evidence="6 10" id="KW-0735">Signal-anchor</keyword>
<evidence type="ECO:0000256" key="2">
    <source>
        <dbReference type="ARBA" id="ARBA00022617"/>
    </source>
</evidence>
<evidence type="ECO:0000256" key="6">
    <source>
        <dbReference type="ARBA" id="ARBA00022968"/>
    </source>
</evidence>
<dbReference type="HAMAP" id="MF_01959">
    <property type="entry name" value="CcmE"/>
    <property type="match status" value="1"/>
</dbReference>
<evidence type="ECO:0000256" key="1">
    <source>
        <dbReference type="ARBA" id="ARBA00004370"/>
    </source>
</evidence>
<evidence type="ECO:0000256" key="9">
    <source>
        <dbReference type="ARBA" id="ARBA00023136"/>
    </source>
</evidence>
<keyword evidence="7 10" id="KW-1133">Transmembrane helix</keyword>
<keyword evidence="4 10" id="KW-0479">Metal-binding</keyword>
<accession>A0A5C5GC23</accession>
<feature type="binding site" description="covalent" evidence="10 11">
    <location>
        <position position="123"/>
    </location>
    <ligand>
        <name>heme</name>
        <dbReference type="ChEBI" id="CHEBI:30413"/>
    </ligand>
</feature>
<proteinExistence type="inferred from homology"/>
<dbReference type="Gene3D" id="2.40.50.140">
    <property type="entry name" value="Nucleic acid-binding proteins"/>
    <property type="match status" value="1"/>
</dbReference>
<protein>
    <recommendedName>
        <fullName evidence="10">Cytochrome c-type biogenesis protein CcmE</fullName>
    </recommendedName>
    <alternativeName>
        <fullName evidence="10">Cytochrome c maturation protein E</fullName>
    </alternativeName>
    <alternativeName>
        <fullName evidence="10">Heme chaperone CcmE</fullName>
    </alternativeName>
</protein>